<feature type="region of interest" description="Disordered" evidence="1">
    <location>
        <begin position="369"/>
        <end position="388"/>
    </location>
</feature>
<dbReference type="Proteomes" id="UP000605992">
    <property type="component" value="Unassembled WGS sequence"/>
</dbReference>
<keyword evidence="3" id="KW-1185">Reference proteome</keyword>
<evidence type="ECO:0000313" key="3">
    <source>
        <dbReference type="Proteomes" id="UP000605992"/>
    </source>
</evidence>
<sequence>MNFCLSDLVPPLRWSDAARIGLLSEQGDLPDAWWRSLPMERLLGVMDADSLGELITDLALEHWPAAAVGDVLPALYVLDPDEADDPQVAIALDRAGSWPGLLALSGRELTDQPFIKAKPVLTALFTAVFARLAPEADEPAGGRTRINGSPVRLVKPAPDDGHAEGVAGVRDISNGADSPHRAPSEVDFPTLIDAAFSDMDDRTWMVAQNRVFTDAPSAVDELARLLAISPDVIQGLETALREWLAEWLNKPEAAPYREHLTWLTDVLGVAAPKSRLIMATEWHEQELRSLDVPAWHFVVATLTDYQVSGDWLVAGDIAELHERTVKLIVNAERPPTVSKALELVSSLGIHPEVAKEWLESVPQLRIQNKNGAAPSTGADGSAAGTPAGQLKDVSLTRRCFRQPDGRWWLRVDVTEEHLQGAEVSMPSGFAAYLGLTPGETRPVPSAAGDVELTWDSRPGFSSLQRILTEVAAKEGGHVFLTLSDEGMLRVRHLSAANGGDATSHALRLVGYTAPGSTPEQAVRVIATRIGLSGPVERPELVTRLRERGDRDLISLLG</sequence>
<name>A0A8J3V3A4_9ACTN</name>
<proteinExistence type="predicted"/>
<accession>A0A8J3V3A4</accession>
<dbReference type="AlphaFoldDB" id="A0A8J3V3A4"/>
<gene>
    <name evidence="2" type="ORF">Pth03_53230</name>
</gene>
<evidence type="ECO:0000313" key="2">
    <source>
        <dbReference type="EMBL" id="GII56934.1"/>
    </source>
</evidence>
<feature type="region of interest" description="Disordered" evidence="1">
    <location>
        <begin position="139"/>
        <end position="160"/>
    </location>
</feature>
<protein>
    <submittedName>
        <fullName evidence="2">Uncharacterized protein</fullName>
    </submittedName>
</protein>
<organism evidence="2 3">
    <name type="scientific">Planotetraspora thailandica</name>
    <dbReference type="NCBI Taxonomy" id="487172"/>
    <lineage>
        <taxon>Bacteria</taxon>
        <taxon>Bacillati</taxon>
        <taxon>Actinomycetota</taxon>
        <taxon>Actinomycetes</taxon>
        <taxon>Streptosporangiales</taxon>
        <taxon>Streptosporangiaceae</taxon>
        <taxon>Planotetraspora</taxon>
    </lineage>
</organism>
<dbReference type="RefSeq" id="WP_203947071.1">
    <property type="nucleotide sequence ID" value="NZ_BOOR01000043.1"/>
</dbReference>
<reference evidence="2" key="1">
    <citation type="submission" date="2021-01" db="EMBL/GenBank/DDBJ databases">
        <title>Whole genome shotgun sequence of Planotetraspora thailandica NBRC 104271.</title>
        <authorList>
            <person name="Komaki H."/>
            <person name="Tamura T."/>
        </authorList>
    </citation>
    <scope>NUCLEOTIDE SEQUENCE</scope>
    <source>
        <strain evidence="2">NBRC 104271</strain>
    </source>
</reference>
<evidence type="ECO:0000256" key="1">
    <source>
        <dbReference type="SAM" id="MobiDB-lite"/>
    </source>
</evidence>
<comment type="caution">
    <text evidence="2">The sequence shown here is derived from an EMBL/GenBank/DDBJ whole genome shotgun (WGS) entry which is preliminary data.</text>
</comment>
<dbReference type="EMBL" id="BOOR01000043">
    <property type="protein sequence ID" value="GII56934.1"/>
    <property type="molecule type" value="Genomic_DNA"/>
</dbReference>